<protein>
    <submittedName>
        <fullName evidence="2">Uncharacterized protein</fullName>
    </submittedName>
</protein>
<dbReference type="Proteomes" id="UP001152622">
    <property type="component" value="Chromosome 13"/>
</dbReference>
<organism evidence="2 3">
    <name type="scientific">Synaphobranchus kaupii</name>
    <name type="common">Kaup's arrowtooth eel</name>
    <dbReference type="NCBI Taxonomy" id="118154"/>
    <lineage>
        <taxon>Eukaryota</taxon>
        <taxon>Metazoa</taxon>
        <taxon>Chordata</taxon>
        <taxon>Craniata</taxon>
        <taxon>Vertebrata</taxon>
        <taxon>Euteleostomi</taxon>
        <taxon>Actinopterygii</taxon>
        <taxon>Neopterygii</taxon>
        <taxon>Teleostei</taxon>
        <taxon>Anguilliformes</taxon>
        <taxon>Synaphobranchidae</taxon>
        <taxon>Synaphobranchus</taxon>
    </lineage>
</organism>
<reference evidence="2" key="1">
    <citation type="journal article" date="2023" name="Science">
        <title>Genome structures resolve the early diversification of teleost fishes.</title>
        <authorList>
            <person name="Parey E."/>
            <person name="Louis A."/>
            <person name="Montfort J."/>
            <person name="Bouchez O."/>
            <person name="Roques C."/>
            <person name="Iampietro C."/>
            <person name="Lluch J."/>
            <person name="Castinel A."/>
            <person name="Donnadieu C."/>
            <person name="Desvignes T."/>
            <person name="Floi Bucao C."/>
            <person name="Jouanno E."/>
            <person name="Wen M."/>
            <person name="Mejri S."/>
            <person name="Dirks R."/>
            <person name="Jansen H."/>
            <person name="Henkel C."/>
            <person name="Chen W.J."/>
            <person name="Zahm M."/>
            <person name="Cabau C."/>
            <person name="Klopp C."/>
            <person name="Thompson A.W."/>
            <person name="Robinson-Rechavi M."/>
            <person name="Braasch I."/>
            <person name="Lecointre G."/>
            <person name="Bobe J."/>
            <person name="Postlethwait J.H."/>
            <person name="Berthelot C."/>
            <person name="Roest Crollius H."/>
            <person name="Guiguen Y."/>
        </authorList>
    </citation>
    <scope>NUCLEOTIDE SEQUENCE</scope>
    <source>
        <strain evidence="2">WJC10195</strain>
    </source>
</reference>
<comment type="caution">
    <text evidence="2">The sequence shown here is derived from an EMBL/GenBank/DDBJ whole genome shotgun (WGS) entry which is preliminary data.</text>
</comment>
<feature type="region of interest" description="Disordered" evidence="1">
    <location>
        <begin position="36"/>
        <end position="93"/>
    </location>
</feature>
<proteinExistence type="predicted"/>
<dbReference type="EMBL" id="JAINUF010000013">
    <property type="protein sequence ID" value="KAJ8344102.1"/>
    <property type="molecule type" value="Genomic_DNA"/>
</dbReference>
<name>A0A9Q1ESD8_SYNKA</name>
<accession>A0A9Q1ESD8</accession>
<evidence type="ECO:0000313" key="3">
    <source>
        <dbReference type="Proteomes" id="UP001152622"/>
    </source>
</evidence>
<sequence length="93" mass="10047">MSEVTGSGARHFLQPMVDVTASLWLPAYLPTSAPAKVRASAQLTDSDGDVSRRGGDLTAGPSVRPRGTVPCPSSDRRDTPWRIVWIQQGRQDT</sequence>
<gene>
    <name evidence="2" type="ORF">SKAU_G00314310</name>
</gene>
<evidence type="ECO:0000313" key="2">
    <source>
        <dbReference type="EMBL" id="KAJ8344102.1"/>
    </source>
</evidence>
<evidence type="ECO:0000256" key="1">
    <source>
        <dbReference type="SAM" id="MobiDB-lite"/>
    </source>
</evidence>
<keyword evidence="3" id="KW-1185">Reference proteome</keyword>
<dbReference type="AlphaFoldDB" id="A0A9Q1ESD8"/>